<evidence type="ECO:0000313" key="3">
    <source>
        <dbReference type="EMBL" id="GAA3994622.1"/>
    </source>
</evidence>
<feature type="compositionally biased region" description="Polar residues" evidence="1">
    <location>
        <begin position="64"/>
        <end position="75"/>
    </location>
</feature>
<proteinExistence type="predicted"/>
<dbReference type="EMBL" id="BAABBP010000013">
    <property type="protein sequence ID" value="GAA3994622.1"/>
    <property type="molecule type" value="Genomic_DNA"/>
</dbReference>
<comment type="caution">
    <text evidence="3">The sequence shown here is derived from an EMBL/GenBank/DDBJ whole genome shotgun (WGS) entry which is preliminary data.</text>
</comment>
<dbReference type="Pfam" id="PF13511">
    <property type="entry name" value="DUF4124"/>
    <property type="match status" value="1"/>
</dbReference>
<feature type="region of interest" description="Disordered" evidence="1">
    <location>
        <begin position="36"/>
        <end position="85"/>
    </location>
</feature>
<feature type="compositionally biased region" description="Basic and acidic residues" evidence="1">
    <location>
        <begin position="36"/>
        <end position="63"/>
    </location>
</feature>
<accession>A0ABP7RBF7</accession>
<dbReference type="InterPro" id="IPR025392">
    <property type="entry name" value="DUF4124"/>
</dbReference>
<evidence type="ECO:0000259" key="2">
    <source>
        <dbReference type="Pfam" id="PF13511"/>
    </source>
</evidence>
<dbReference type="Proteomes" id="UP001501627">
    <property type="component" value="Unassembled WGS sequence"/>
</dbReference>
<organism evidence="3 4">
    <name type="scientific">Comamonas faecalis</name>
    <dbReference type="NCBI Taxonomy" id="1387849"/>
    <lineage>
        <taxon>Bacteria</taxon>
        <taxon>Pseudomonadati</taxon>
        <taxon>Pseudomonadota</taxon>
        <taxon>Betaproteobacteria</taxon>
        <taxon>Burkholderiales</taxon>
        <taxon>Comamonadaceae</taxon>
        <taxon>Comamonas</taxon>
    </lineage>
</organism>
<evidence type="ECO:0000313" key="4">
    <source>
        <dbReference type="Proteomes" id="UP001501627"/>
    </source>
</evidence>
<feature type="domain" description="DUF4124" evidence="2">
    <location>
        <begin position="2"/>
        <end position="45"/>
    </location>
</feature>
<protein>
    <recommendedName>
        <fullName evidence="2">DUF4124 domain-containing protein</fullName>
    </recommendedName>
</protein>
<name>A0ABP7RBF7_9BURK</name>
<sequence>MAQVYKCTDAQEQVRYADAPCGAASTQDLLEGQRSADDIERERSAAAQAQERKYRQRALEQESRMQLGQAQQSQARAPLPADSPACKDARKELQFVSGIRTISQDEKCMRVNAAIAQVNAACGTNTPLMQEPDKVIIDHGGGGAPAQ</sequence>
<evidence type="ECO:0000256" key="1">
    <source>
        <dbReference type="SAM" id="MobiDB-lite"/>
    </source>
</evidence>
<reference evidence="4" key="1">
    <citation type="journal article" date="2019" name="Int. J. Syst. Evol. Microbiol.">
        <title>The Global Catalogue of Microorganisms (GCM) 10K type strain sequencing project: providing services to taxonomists for standard genome sequencing and annotation.</title>
        <authorList>
            <consortium name="The Broad Institute Genomics Platform"/>
            <consortium name="The Broad Institute Genome Sequencing Center for Infectious Disease"/>
            <person name="Wu L."/>
            <person name="Ma J."/>
        </authorList>
    </citation>
    <scope>NUCLEOTIDE SEQUENCE [LARGE SCALE GENOMIC DNA]</scope>
    <source>
        <strain evidence="4">JCM 17561</strain>
    </source>
</reference>
<gene>
    <name evidence="3" type="ORF">GCM10022279_17760</name>
</gene>
<keyword evidence="4" id="KW-1185">Reference proteome</keyword>